<dbReference type="Proteomes" id="UP001462640">
    <property type="component" value="Unassembled WGS sequence"/>
</dbReference>
<dbReference type="PROSITE" id="PS51257">
    <property type="entry name" value="PROKAR_LIPOPROTEIN"/>
    <property type="match status" value="1"/>
</dbReference>
<dbReference type="EMBL" id="JBDPZC010000001">
    <property type="protein sequence ID" value="MEO3711279.1"/>
    <property type="molecule type" value="Genomic_DNA"/>
</dbReference>
<evidence type="ECO:0000313" key="1">
    <source>
        <dbReference type="EMBL" id="MEO3711279.1"/>
    </source>
</evidence>
<name>A0ABV0G8E5_9BURK</name>
<accession>A0ABV0G8E5</accession>
<reference evidence="1 2" key="1">
    <citation type="submission" date="2024-05" db="EMBL/GenBank/DDBJ databases">
        <title>Roseateles sp. 2.12 16S ribosomal RNA gene Genome sequencing and assembly.</title>
        <authorList>
            <person name="Woo H."/>
        </authorList>
    </citation>
    <scope>NUCLEOTIDE SEQUENCE [LARGE SCALE GENOMIC DNA]</scope>
    <source>
        <strain evidence="1 2">2.12</strain>
    </source>
</reference>
<organism evidence="1 2">
    <name type="scientific">Roseateles flavus</name>
    <dbReference type="NCBI Taxonomy" id="3149041"/>
    <lineage>
        <taxon>Bacteria</taxon>
        <taxon>Pseudomonadati</taxon>
        <taxon>Pseudomonadota</taxon>
        <taxon>Betaproteobacteria</taxon>
        <taxon>Burkholderiales</taxon>
        <taxon>Sphaerotilaceae</taxon>
        <taxon>Roseateles</taxon>
    </lineage>
</organism>
<protein>
    <submittedName>
        <fullName evidence="1">Uncharacterized protein</fullName>
    </submittedName>
</protein>
<proteinExistence type="predicted"/>
<keyword evidence="2" id="KW-1185">Reference proteome</keyword>
<dbReference type="RefSeq" id="WP_347604753.1">
    <property type="nucleotide sequence ID" value="NZ_JBDPZC010000001.1"/>
</dbReference>
<evidence type="ECO:0000313" key="2">
    <source>
        <dbReference type="Proteomes" id="UP001462640"/>
    </source>
</evidence>
<sequence>MARFESAYRQVGLLSLGVVAALLTACGGGGGGTGDMGGTPTGPVVASQAGPVAVTLPAYGGYAYWMAYQDGDGPWQVAARSNGGFSFQVKDKAGKYAVMLVAESNSPNTSDMPPEVMAFHLTRAETATIDLSRRNDPGRMDYTAVRFTQQGAPASGTCAVALGSLAPSPGSCDTLNQSRYSVPKDRMDAFAVHLNASGAADSLVIQRDLDMRSITEVNFDFAKAIALPAPSQTSTLTDYTPVAGETLAVGATLNSPSASIRLAADSQTSLSYPLVPAGVLGSNDSYRVSATARLVQGNVTARRSASYVSVSGAVQPLKLPTYANPLALGAAPNGSGPRPTLTWTPVAGSTLTNVYAWEKSGIGPTLDYTFSAGWIGGARTVSYTSPELAGLGWKPSWNLRRQTAMVVYYTENFTNRATPAYFAGMPPEKVEDHSDWFSQIRTEVPIP</sequence>
<comment type="caution">
    <text evidence="1">The sequence shown here is derived from an EMBL/GenBank/DDBJ whole genome shotgun (WGS) entry which is preliminary data.</text>
</comment>
<gene>
    <name evidence="1" type="ORF">ABDJ40_00695</name>
</gene>